<comment type="caution">
    <text evidence="1">The sequence shown here is derived from an EMBL/GenBank/DDBJ whole genome shotgun (WGS) entry which is preliminary data.</text>
</comment>
<reference evidence="1" key="1">
    <citation type="submission" date="2023-03" db="EMBL/GenBank/DDBJ databases">
        <title>Massive genome expansion in bonnet fungi (Mycena s.s.) driven by repeated elements and novel gene families across ecological guilds.</title>
        <authorList>
            <consortium name="Lawrence Berkeley National Laboratory"/>
            <person name="Harder C.B."/>
            <person name="Miyauchi S."/>
            <person name="Viragh M."/>
            <person name="Kuo A."/>
            <person name="Thoen E."/>
            <person name="Andreopoulos B."/>
            <person name="Lu D."/>
            <person name="Skrede I."/>
            <person name="Drula E."/>
            <person name="Henrissat B."/>
            <person name="Morin E."/>
            <person name="Kohler A."/>
            <person name="Barry K."/>
            <person name="LaButti K."/>
            <person name="Morin E."/>
            <person name="Salamov A."/>
            <person name="Lipzen A."/>
            <person name="Mereny Z."/>
            <person name="Hegedus B."/>
            <person name="Baldrian P."/>
            <person name="Stursova M."/>
            <person name="Weitz H."/>
            <person name="Taylor A."/>
            <person name="Grigoriev I.V."/>
            <person name="Nagy L.G."/>
            <person name="Martin F."/>
            <person name="Kauserud H."/>
        </authorList>
    </citation>
    <scope>NUCLEOTIDE SEQUENCE</scope>
    <source>
        <strain evidence="1">CBHHK067</strain>
    </source>
</reference>
<sequence length="208" mass="22673">MAGRNPRRKSEAHGPGWVYELKKHKGIGGDPEAQCIADCEKLLADKTTLYGKIRDQSRLPTILISQAGAQLDIAVVIYAEVVLVDQLFSINLRDGIEVDKQVLRLARLATCLTKTCAELSQYYRDLRQATAPVFPLIASALHLPAPASATPPHSLLSDDLGLKFLSSPGLPENLSTPTTRPTSTLTPATPCLLPWVEELGESRPRRLS</sequence>
<protein>
    <submittedName>
        <fullName evidence="1">Uncharacterized protein</fullName>
    </submittedName>
</protein>
<dbReference type="EMBL" id="JARKIE010000139">
    <property type="protein sequence ID" value="KAJ7677328.1"/>
    <property type="molecule type" value="Genomic_DNA"/>
</dbReference>
<gene>
    <name evidence="1" type="ORF">B0H17DRAFT_116212</name>
</gene>
<organism evidence="1 2">
    <name type="scientific">Mycena rosella</name>
    <name type="common">Pink bonnet</name>
    <name type="synonym">Agaricus rosellus</name>
    <dbReference type="NCBI Taxonomy" id="1033263"/>
    <lineage>
        <taxon>Eukaryota</taxon>
        <taxon>Fungi</taxon>
        <taxon>Dikarya</taxon>
        <taxon>Basidiomycota</taxon>
        <taxon>Agaricomycotina</taxon>
        <taxon>Agaricomycetes</taxon>
        <taxon>Agaricomycetidae</taxon>
        <taxon>Agaricales</taxon>
        <taxon>Marasmiineae</taxon>
        <taxon>Mycenaceae</taxon>
        <taxon>Mycena</taxon>
    </lineage>
</organism>
<keyword evidence="2" id="KW-1185">Reference proteome</keyword>
<dbReference type="Proteomes" id="UP001221757">
    <property type="component" value="Unassembled WGS sequence"/>
</dbReference>
<dbReference type="AlphaFoldDB" id="A0AAD7D3I8"/>
<evidence type="ECO:0000313" key="2">
    <source>
        <dbReference type="Proteomes" id="UP001221757"/>
    </source>
</evidence>
<name>A0AAD7D3I8_MYCRO</name>
<accession>A0AAD7D3I8</accession>
<proteinExistence type="predicted"/>
<evidence type="ECO:0000313" key="1">
    <source>
        <dbReference type="EMBL" id="KAJ7677328.1"/>
    </source>
</evidence>